<evidence type="ECO:0000259" key="2">
    <source>
        <dbReference type="PROSITE" id="PS50924"/>
    </source>
</evidence>
<evidence type="ECO:0000313" key="3">
    <source>
        <dbReference type="EMBL" id="MBP3951358.1"/>
    </source>
</evidence>
<dbReference type="Proteomes" id="UP000678228">
    <property type="component" value="Unassembled WGS sequence"/>
</dbReference>
<keyword evidence="4" id="KW-1185">Reference proteome</keyword>
<dbReference type="InterPro" id="IPR005330">
    <property type="entry name" value="MHYT_dom"/>
</dbReference>
<dbReference type="AlphaFoldDB" id="A0A941AQL4"/>
<dbReference type="EMBL" id="JAGKSQ010000003">
    <property type="protein sequence ID" value="MBP3951358.1"/>
    <property type="molecule type" value="Genomic_DNA"/>
</dbReference>
<accession>A0A941AQL4</accession>
<evidence type="ECO:0000313" key="4">
    <source>
        <dbReference type="Proteomes" id="UP000678228"/>
    </source>
</evidence>
<feature type="transmembrane region" description="Helical" evidence="1">
    <location>
        <begin position="43"/>
        <end position="66"/>
    </location>
</feature>
<dbReference type="RefSeq" id="WP_210597042.1">
    <property type="nucleotide sequence ID" value="NZ_JAGKSQ010000003.1"/>
</dbReference>
<comment type="caution">
    <text evidence="3">The sequence shown here is derived from an EMBL/GenBank/DDBJ whole genome shotgun (WGS) entry which is preliminary data.</text>
</comment>
<gene>
    <name evidence="3" type="ORF">J7W16_09445</name>
</gene>
<dbReference type="PANTHER" id="PTHR35152:SF1">
    <property type="entry name" value="DOMAIN SIGNALLING PROTEIN, PUTATIVE (AFU_ORTHOLOGUE AFUA_5G11310)-RELATED"/>
    <property type="match status" value="1"/>
</dbReference>
<keyword evidence="1" id="KW-0812">Transmembrane</keyword>
<reference evidence="3" key="1">
    <citation type="submission" date="2021-03" db="EMBL/GenBank/DDBJ databases">
        <title>Bacillus suaedae sp. nov., isolated from Suaeda aralocaspica.</title>
        <authorList>
            <person name="Lei R.F.R."/>
        </authorList>
    </citation>
    <scope>NUCLEOTIDE SEQUENCE</scope>
    <source>
        <strain evidence="3">YZJH907-2</strain>
    </source>
</reference>
<name>A0A941AQL4_9BACI</name>
<feature type="transmembrane region" description="Helical" evidence="1">
    <location>
        <begin position="220"/>
        <end position="240"/>
    </location>
</feature>
<feature type="transmembrane region" description="Helical" evidence="1">
    <location>
        <begin position="109"/>
        <end position="133"/>
    </location>
</feature>
<evidence type="ECO:0000256" key="1">
    <source>
        <dbReference type="PROSITE-ProRule" id="PRU00244"/>
    </source>
</evidence>
<dbReference type="PROSITE" id="PS50924">
    <property type="entry name" value="MHYT"/>
    <property type="match status" value="1"/>
</dbReference>
<organism evidence="3 4">
    <name type="scientific">Halalkalibacter suaedae</name>
    <dbReference type="NCBI Taxonomy" id="2822140"/>
    <lineage>
        <taxon>Bacteria</taxon>
        <taxon>Bacillati</taxon>
        <taxon>Bacillota</taxon>
        <taxon>Bacilli</taxon>
        <taxon>Bacillales</taxon>
        <taxon>Bacillaceae</taxon>
        <taxon>Halalkalibacter</taxon>
    </lineage>
</organism>
<dbReference type="Pfam" id="PF03707">
    <property type="entry name" value="MHYT"/>
    <property type="match status" value="3"/>
</dbReference>
<feature type="transmembrane region" description="Helical" evidence="1">
    <location>
        <begin position="14"/>
        <end position="31"/>
    </location>
</feature>
<feature type="transmembrane region" description="Helical" evidence="1">
    <location>
        <begin position="78"/>
        <end position="102"/>
    </location>
</feature>
<dbReference type="PANTHER" id="PTHR35152">
    <property type="entry name" value="DOMAIN SIGNALLING PROTEIN, PUTATIVE (AFU_ORTHOLOGUE AFUA_5G11310)-RELATED"/>
    <property type="match status" value="1"/>
</dbReference>
<sequence>MQELILLTKYYDPLLVIASIIVACAGSYASLEMNQRLARNNEFKWSILLIASCTMGLSIWAMHFIGMASFSIPIEITYHWGLTFLSIVPAIFSAFIAFFTLYRFKPKPLLLLIAGLVMGGGITSMHYIGMSAIQFPGILSYRDMPLLLSIVIAVAVSFVALYLFRVLQKINTGWVTVPVAIVMGLAISGMHYTGMVASEFCLPIANQDLLGSSPVRSREFLGTISGVIVGAAIIVLIVYLQSERRFFNGYCTEMD</sequence>
<feature type="domain" description="MHYT" evidence="2">
    <location>
        <begin position="11"/>
        <end position="201"/>
    </location>
</feature>
<proteinExistence type="predicted"/>
<protein>
    <recommendedName>
        <fullName evidence="2">MHYT domain-containing protein</fullName>
    </recommendedName>
</protein>
<keyword evidence="1" id="KW-0472">Membrane</keyword>
<keyword evidence="1" id="KW-1133">Transmembrane helix</keyword>
<feature type="transmembrane region" description="Helical" evidence="1">
    <location>
        <begin position="145"/>
        <end position="164"/>
    </location>
</feature>
<feature type="transmembrane region" description="Helical" evidence="1">
    <location>
        <begin position="171"/>
        <end position="192"/>
    </location>
</feature>
<dbReference type="GO" id="GO:0016020">
    <property type="term" value="C:membrane"/>
    <property type="evidence" value="ECO:0007669"/>
    <property type="project" value="UniProtKB-UniRule"/>
</dbReference>